<organism evidence="1 2">
    <name type="scientific">Marinobacterium zhoushanense</name>
    <dbReference type="NCBI Taxonomy" id="1679163"/>
    <lineage>
        <taxon>Bacteria</taxon>
        <taxon>Pseudomonadati</taxon>
        <taxon>Pseudomonadota</taxon>
        <taxon>Gammaproteobacteria</taxon>
        <taxon>Oceanospirillales</taxon>
        <taxon>Oceanospirillaceae</taxon>
        <taxon>Marinobacterium</taxon>
    </lineage>
</organism>
<keyword evidence="2" id="KW-1185">Reference proteome</keyword>
<proteinExistence type="predicted"/>
<evidence type="ECO:0000313" key="2">
    <source>
        <dbReference type="Proteomes" id="UP000629025"/>
    </source>
</evidence>
<dbReference type="RefSeq" id="WP_188749488.1">
    <property type="nucleotide sequence ID" value="NZ_BMIJ01000006.1"/>
</dbReference>
<evidence type="ECO:0000313" key="1">
    <source>
        <dbReference type="EMBL" id="GGC00587.1"/>
    </source>
</evidence>
<comment type="caution">
    <text evidence="1">The sequence shown here is derived from an EMBL/GenBank/DDBJ whole genome shotgun (WGS) entry which is preliminary data.</text>
</comment>
<accession>A0ABQ1KIQ7</accession>
<reference evidence="2" key="1">
    <citation type="journal article" date="2019" name="Int. J. Syst. Evol. Microbiol.">
        <title>The Global Catalogue of Microorganisms (GCM) 10K type strain sequencing project: providing services to taxonomists for standard genome sequencing and annotation.</title>
        <authorList>
            <consortium name="The Broad Institute Genomics Platform"/>
            <consortium name="The Broad Institute Genome Sequencing Center for Infectious Disease"/>
            <person name="Wu L."/>
            <person name="Ma J."/>
        </authorList>
    </citation>
    <scope>NUCLEOTIDE SEQUENCE [LARGE SCALE GENOMIC DNA]</scope>
    <source>
        <strain evidence="2">CGMCC 1.15341</strain>
    </source>
</reference>
<gene>
    <name evidence="1" type="ORF">GCM10011352_28440</name>
</gene>
<name>A0ABQ1KIQ7_9GAMM</name>
<protein>
    <submittedName>
        <fullName evidence="1">Uncharacterized protein</fullName>
    </submittedName>
</protein>
<dbReference type="Proteomes" id="UP000629025">
    <property type="component" value="Unassembled WGS sequence"/>
</dbReference>
<dbReference type="EMBL" id="BMIJ01000006">
    <property type="protein sequence ID" value="GGC00587.1"/>
    <property type="molecule type" value="Genomic_DNA"/>
</dbReference>
<sequence>MPDINWNELKHAYGDAGDIPALLKQLELFSAEASYDQEPWFSLWSSLCHQDDTYSASLVAIPEIVATLEKAPEKATLSFFLLPASIEFLRHKKGMTVPIDLDTWYHNAISKLATMALQVATQHPNSELTRAALALIAVAVGQYEHAELIIEISQTEAGEVLEWYQTR</sequence>